<dbReference type="EMBL" id="JAYKXP010000033">
    <property type="protein sequence ID" value="KAK7041597.1"/>
    <property type="molecule type" value="Genomic_DNA"/>
</dbReference>
<keyword evidence="1" id="KW-0472">Membrane</keyword>
<dbReference type="AlphaFoldDB" id="A0AAW0CNU5"/>
<reference evidence="2 3" key="1">
    <citation type="submission" date="2024-01" db="EMBL/GenBank/DDBJ databases">
        <title>A draft genome for a cacao thread blight-causing isolate of Paramarasmius palmivorus.</title>
        <authorList>
            <person name="Baruah I.K."/>
            <person name="Bukari Y."/>
            <person name="Amoako-Attah I."/>
            <person name="Meinhardt L.W."/>
            <person name="Bailey B.A."/>
            <person name="Cohen S.P."/>
        </authorList>
    </citation>
    <scope>NUCLEOTIDE SEQUENCE [LARGE SCALE GENOMIC DNA]</scope>
    <source>
        <strain evidence="2 3">GH-12</strain>
    </source>
</reference>
<evidence type="ECO:0000256" key="1">
    <source>
        <dbReference type="SAM" id="Phobius"/>
    </source>
</evidence>
<proteinExistence type="predicted"/>
<evidence type="ECO:0000313" key="3">
    <source>
        <dbReference type="Proteomes" id="UP001383192"/>
    </source>
</evidence>
<sequence length="149" mass="17025">MNVPLSKLLVIIPLMNHIAIFLAISFKLMPPSWDDREELGARVEHVKTPITLSLKLRKRVKAFWSGKDLPMLSKTLLQDGQMYILVFIMTSLVSVIPMSRNDIPVVYRFIFIAPHVAIENSMNSYLFRSVRAATLSTDRLRTGTNLNLR</sequence>
<organism evidence="2 3">
    <name type="scientific">Paramarasmius palmivorus</name>
    <dbReference type="NCBI Taxonomy" id="297713"/>
    <lineage>
        <taxon>Eukaryota</taxon>
        <taxon>Fungi</taxon>
        <taxon>Dikarya</taxon>
        <taxon>Basidiomycota</taxon>
        <taxon>Agaricomycotina</taxon>
        <taxon>Agaricomycetes</taxon>
        <taxon>Agaricomycetidae</taxon>
        <taxon>Agaricales</taxon>
        <taxon>Marasmiineae</taxon>
        <taxon>Marasmiaceae</taxon>
        <taxon>Paramarasmius</taxon>
    </lineage>
</organism>
<comment type="caution">
    <text evidence="2">The sequence shown here is derived from an EMBL/GenBank/DDBJ whole genome shotgun (WGS) entry which is preliminary data.</text>
</comment>
<accession>A0AAW0CNU5</accession>
<dbReference type="Proteomes" id="UP001383192">
    <property type="component" value="Unassembled WGS sequence"/>
</dbReference>
<keyword evidence="3" id="KW-1185">Reference proteome</keyword>
<gene>
    <name evidence="2" type="ORF">VNI00_009184</name>
</gene>
<keyword evidence="1" id="KW-1133">Transmembrane helix</keyword>
<keyword evidence="1" id="KW-0812">Transmembrane</keyword>
<name>A0AAW0CNU5_9AGAR</name>
<feature type="transmembrane region" description="Helical" evidence="1">
    <location>
        <begin position="7"/>
        <end position="26"/>
    </location>
</feature>
<protein>
    <submittedName>
        <fullName evidence="2">Uncharacterized protein</fullName>
    </submittedName>
</protein>
<feature type="transmembrane region" description="Helical" evidence="1">
    <location>
        <begin position="80"/>
        <end position="98"/>
    </location>
</feature>
<evidence type="ECO:0000313" key="2">
    <source>
        <dbReference type="EMBL" id="KAK7041597.1"/>
    </source>
</evidence>